<proteinExistence type="predicted"/>
<dbReference type="EMBL" id="CM039174">
    <property type="protein sequence ID" value="KAH9753306.1"/>
    <property type="molecule type" value="Genomic_DNA"/>
</dbReference>
<gene>
    <name evidence="1" type="ORF">KPL71_015018</name>
</gene>
<comment type="caution">
    <text evidence="1">The sequence shown here is derived from an EMBL/GenBank/DDBJ whole genome shotgun (WGS) entry which is preliminary data.</text>
</comment>
<protein>
    <submittedName>
        <fullName evidence="1">Dde tnp4 domain-containing protein</fullName>
    </submittedName>
</protein>
<sequence length="503" mass="57334">MLSDSSSDDDEIEMIAAVAIAKRRHKKFGRCGSIKGHATIWRDRLAGYDRLFHDYFSKTSTYPPDKFRRRFRMNRPLFLRIKNSVEQHDSYFVQKRNYAGVLGLSSLQKISAAMRMLAYGVSDDSIDEYVRIGESTAIESLKKLLAEGKQRGFPRMLGSLDCMNWKSKNCPVAWKGMYVGHAQEPTIILEAVASYDLWIWHMFFGLPGSHNDINVLDRSPLFKDLAEGRAPSINYSINGHNYTMWYYLADGIYPPWSTLVKTIPYPQENKHKNFAKAQESARKDVERAFGVLQARFVIVHGPAQFWDRDTLHDIMKACVIIHNMIVEDEHITKDIEDLNDDVSNEDWVKPSFERTIGIMEFIQNHHRIRSRENHSQLQKDLIEHLWKHQGSPGQPPPFVVTDQHSAAPVGSPAARFPAIGGVKNGDGLSFGEGILRSGLKNSECNDDKAVIMRVVLCGCFVEEEDEVKEGEGGSHVEETRQERRKESKTQIVAGCLLAVWWVH</sequence>
<name>A0ACB8KG34_CITSI</name>
<evidence type="ECO:0000313" key="1">
    <source>
        <dbReference type="EMBL" id="KAH9753306.1"/>
    </source>
</evidence>
<organism evidence="1 2">
    <name type="scientific">Citrus sinensis</name>
    <name type="common">Sweet orange</name>
    <name type="synonym">Citrus aurantium var. sinensis</name>
    <dbReference type="NCBI Taxonomy" id="2711"/>
    <lineage>
        <taxon>Eukaryota</taxon>
        <taxon>Viridiplantae</taxon>
        <taxon>Streptophyta</taxon>
        <taxon>Embryophyta</taxon>
        <taxon>Tracheophyta</taxon>
        <taxon>Spermatophyta</taxon>
        <taxon>Magnoliopsida</taxon>
        <taxon>eudicotyledons</taxon>
        <taxon>Gunneridae</taxon>
        <taxon>Pentapetalae</taxon>
        <taxon>rosids</taxon>
        <taxon>malvids</taxon>
        <taxon>Sapindales</taxon>
        <taxon>Rutaceae</taxon>
        <taxon>Aurantioideae</taxon>
        <taxon>Citrus</taxon>
    </lineage>
</organism>
<dbReference type="Proteomes" id="UP000829398">
    <property type="component" value="Chromosome 5"/>
</dbReference>
<evidence type="ECO:0000313" key="2">
    <source>
        <dbReference type="Proteomes" id="UP000829398"/>
    </source>
</evidence>
<keyword evidence="2" id="KW-1185">Reference proteome</keyword>
<accession>A0ACB8KG34</accession>
<reference evidence="2" key="1">
    <citation type="journal article" date="2023" name="Hortic. Res.">
        <title>A chromosome-level phased genome enabling allele-level studies in sweet orange: a case study on citrus Huanglongbing tolerance.</title>
        <authorList>
            <person name="Wu B."/>
            <person name="Yu Q."/>
            <person name="Deng Z."/>
            <person name="Duan Y."/>
            <person name="Luo F."/>
            <person name="Gmitter F. Jr."/>
        </authorList>
    </citation>
    <scope>NUCLEOTIDE SEQUENCE [LARGE SCALE GENOMIC DNA]</scope>
    <source>
        <strain evidence="2">cv. Valencia</strain>
    </source>
</reference>